<keyword evidence="7 11" id="KW-0472">Membrane</keyword>
<evidence type="ECO:0000256" key="11">
    <source>
        <dbReference type="SAM" id="Phobius"/>
    </source>
</evidence>
<keyword evidence="3" id="KW-0488">Methylation</keyword>
<dbReference type="GO" id="GO:0005886">
    <property type="term" value="C:plasma membrane"/>
    <property type="evidence" value="ECO:0007669"/>
    <property type="project" value="UniProtKB-SubCell"/>
</dbReference>
<feature type="domain" description="Methyl-accepting transducer" evidence="12">
    <location>
        <begin position="347"/>
        <end position="576"/>
    </location>
</feature>
<organism evidence="14 15">
    <name type="scientific">Rhizobium soli</name>
    <dbReference type="NCBI Taxonomy" id="424798"/>
    <lineage>
        <taxon>Bacteria</taxon>
        <taxon>Pseudomonadati</taxon>
        <taxon>Pseudomonadota</taxon>
        <taxon>Alphaproteobacteria</taxon>
        <taxon>Hyphomicrobiales</taxon>
        <taxon>Rhizobiaceae</taxon>
        <taxon>Rhizobium/Agrobacterium group</taxon>
        <taxon>Rhizobium</taxon>
    </lineage>
</organism>
<dbReference type="RefSeq" id="WP_184653566.1">
    <property type="nucleotide sequence ID" value="NZ_JACHBU010000001.1"/>
</dbReference>
<evidence type="ECO:0000256" key="9">
    <source>
        <dbReference type="ARBA" id="ARBA00029447"/>
    </source>
</evidence>
<dbReference type="AlphaFoldDB" id="A0A7X0JI50"/>
<dbReference type="Pfam" id="PF00672">
    <property type="entry name" value="HAMP"/>
    <property type="match status" value="1"/>
</dbReference>
<dbReference type="CDD" id="cd06225">
    <property type="entry name" value="HAMP"/>
    <property type="match status" value="1"/>
</dbReference>
<name>A0A7X0JI50_9HYPH</name>
<feature type="transmembrane region" description="Helical" evidence="11">
    <location>
        <begin position="184"/>
        <end position="209"/>
    </location>
</feature>
<evidence type="ECO:0000256" key="3">
    <source>
        <dbReference type="ARBA" id="ARBA00022481"/>
    </source>
</evidence>
<feature type="domain" description="HAMP" evidence="13">
    <location>
        <begin position="290"/>
        <end position="342"/>
    </location>
</feature>
<dbReference type="InterPro" id="IPR003660">
    <property type="entry name" value="HAMP_dom"/>
</dbReference>
<evidence type="ECO:0000256" key="6">
    <source>
        <dbReference type="ARBA" id="ARBA00022989"/>
    </source>
</evidence>
<keyword evidence="15" id="KW-1185">Reference proteome</keyword>
<evidence type="ECO:0000313" key="15">
    <source>
        <dbReference type="Proteomes" id="UP000585437"/>
    </source>
</evidence>
<evidence type="ECO:0000256" key="5">
    <source>
        <dbReference type="ARBA" id="ARBA00022692"/>
    </source>
</evidence>
<keyword evidence="6 11" id="KW-1133">Transmembrane helix</keyword>
<evidence type="ECO:0000256" key="2">
    <source>
        <dbReference type="ARBA" id="ARBA00022475"/>
    </source>
</evidence>
<dbReference type="Gene3D" id="1.10.8.500">
    <property type="entry name" value="HAMP domain in histidine kinase"/>
    <property type="match status" value="1"/>
</dbReference>
<gene>
    <name evidence="14" type="ORF">F4695_000431</name>
</gene>
<evidence type="ECO:0000256" key="7">
    <source>
        <dbReference type="ARBA" id="ARBA00023136"/>
    </source>
</evidence>
<dbReference type="PANTHER" id="PTHR43531">
    <property type="entry name" value="PROTEIN ICFG"/>
    <property type="match status" value="1"/>
</dbReference>
<dbReference type="InterPro" id="IPR004089">
    <property type="entry name" value="MCPsignal_dom"/>
</dbReference>
<dbReference type="CDD" id="cd11386">
    <property type="entry name" value="MCP_signal"/>
    <property type="match status" value="1"/>
</dbReference>
<dbReference type="PROSITE" id="PS50885">
    <property type="entry name" value="HAMP"/>
    <property type="match status" value="2"/>
</dbReference>
<dbReference type="SMART" id="SM00304">
    <property type="entry name" value="HAMP"/>
    <property type="match status" value="2"/>
</dbReference>
<dbReference type="InterPro" id="IPR051310">
    <property type="entry name" value="MCP_chemotaxis"/>
</dbReference>
<evidence type="ECO:0000313" key="14">
    <source>
        <dbReference type="EMBL" id="MBB6507112.1"/>
    </source>
</evidence>
<evidence type="ECO:0000256" key="8">
    <source>
        <dbReference type="ARBA" id="ARBA00023224"/>
    </source>
</evidence>
<comment type="subcellular location">
    <subcellularLocation>
        <location evidence="1">Cell membrane</location>
        <topology evidence="1">Multi-pass membrane protein</topology>
    </subcellularLocation>
</comment>
<dbReference type="GO" id="GO:0007165">
    <property type="term" value="P:signal transduction"/>
    <property type="evidence" value="ECO:0007669"/>
    <property type="project" value="UniProtKB-KW"/>
</dbReference>
<dbReference type="Gene3D" id="1.10.287.950">
    <property type="entry name" value="Methyl-accepting chemotaxis protein"/>
    <property type="match status" value="1"/>
</dbReference>
<accession>A0A7X0JI50</accession>
<dbReference type="Pfam" id="PF02203">
    <property type="entry name" value="TarH"/>
    <property type="match status" value="1"/>
</dbReference>
<comment type="caution">
    <text evidence="14">The sequence shown here is derived from an EMBL/GenBank/DDBJ whole genome shotgun (WGS) entry which is preliminary data.</text>
</comment>
<reference evidence="14 15" key="1">
    <citation type="submission" date="2020-08" db="EMBL/GenBank/DDBJ databases">
        <title>The Agave Microbiome: Exploring the role of microbial communities in plant adaptations to desert environments.</title>
        <authorList>
            <person name="Partida-Martinez L.P."/>
        </authorList>
    </citation>
    <scope>NUCLEOTIDE SEQUENCE [LARGE SCALE GENOMIC DNA]</scope>
    <source>
        <strain evidence="14 15">AS3.12</strain>
    </source>
</reference>
<keyword evidence="5 11" id="KW-0812">Transmembrane</keyword>
<evidence type="ECO:0000259" key="13">
    <source>
        <dbReference type="PROSITE" id="PS50885"/>
    </source>
</evidence>
<keyword evidence="8 10" id="KW-0807">Transducer</keyword>
<dbReference type="SUPFAM" id="SSF58104">
    <property type="entry name" value="Methyl-accepting chemotaxis protein (MCP) signaling domain"/>
    <property type="match status" value="1"/>
</dbReference>
<feature type="domain" description="HAMP" evidence="13">
    <location>
        <begin position="209"/>
        <end position="262"/>
    </location>
</feature>
<dbReference type="PANTHER" id="PTHR43531:SF11">
    <property type="entry name" value="METHYL-ACCEPTING CHEMOTAXIS PROTEIN 3"/>
    <property type="match status" value="1"/>
</dbReference>
<dbReference type="GO" id="GO:0006935">
    <property type="term" value="P:chemotaxis"/>
    <property type="evidence" value="ECO:0007669"/>
    <property type="project" value="UniProtKB-KW"/>
</dbReference>
<protein>
    <submittedName>
        <fullName evidence="14">Methyl-accepting chemotaxis protein</fullName>
    </submittedName>
</protein>
<comment type="similarity">
    <text evidence="9">Belongs to the methyl-accepting chemotaxis (MCP) protein family.</text>
</comment>
<dbReference type="PROSITE" id="PS50111">
    <property type="entry name" value="CHEMOTAXIS_TRANSDUC_2"/>
    <property type="match status" value="1"/>
</dbReference>
<sequence length="637" mass="67904">MFSKIKIKFLLPALFGITVLLVILQGALAMRSVNQLDAQTSNISRRMERSVMTSNMDRILSDIRRLYLMALSASNAADQKQWLDQVRAKTQERAEAFKTFADTASLDVTKDKIEKLEAIVADYDKLGAQFVSLLGASRVYEAKAVIAQMVPKGGEAGDVMLDMINDNRLHSLEYGKVADSAARFAAISTIVVVVFATLLALAAGLLSYFRVARPIADITGSMNTLASGNAQVAIPYAGRKDEIGEMAAAVSVFRNNALERERLERETEANRSMSESERIAREEQKAHEAAEVSFAVDSLANGLNSLSHGDMTFRIGQPFAGQLDQLRVNFNASMDNLQTVLRSVGDNARMIDAGANEIRSAADDLSKRTEQQAASVEETAAALEEVTTAVKDSAARAGEAGKLVEHTRNGAEKSGDIVRQAVVAMEAIEKSSGEIGNIIGVIDDIAFQTNLLALNAGVEAARAGEAGKGFAVVAQEVRELAQRSAKAAREIKVLIGASGEKVRDGVALVGQTGAALQSIVTEVQQINTNVASIVVSSREQSTGLSEISTSVNHMDQGTQQNAAMVEQTTAASHSLAAQAASLIELLAQFKLEEGRSAVRSATPASRPAQSPVRAMGNRIASAFGGGQTAAKQEWSEF</sequence>
<dbReference type="SUPFAM" id="SSF158472">
    <property type="entry name" value="HAMP domain-like"/>
    <property type="match status" value="1"/>
</dbReference>
<evidence type="ECO:0000256" key="1">
    <source>
        <dbReference type="ARBA" id="ARBA00004651"/>
    </source>
</evidence>
<evidence type="ECO:0000256" key="10">
    <source>
        <dbReference type="PROSITE-ProRule" id="PRU00284"/>
    </source>
</evidence>
<keyword evidence="2" id="KW-1003">Cell membrane</keyword>
<dbReference type="Pfam" id="PF00015">
    <property type="entry name" value="MCPsignal"/>
    <property type="match status" value="1"/>
</dbReference>
<proteinExistence type="inferred from homology"/>
<dbReference type="EMBL" id="JACHBU010000001">
    <property type="protein sequence ID" value="MBB6507112.1"/>
    <property type="molecule type" value="Genomic_DNA"/>
</dbReference>
<evidence type="ECO:0000256" key="4">
    <source>
        <dbReference type="ARBA" id="ARBA00022500"/>
    </source>
</evidence>
<dbReference type="Proteomes" id="UP000585437">
    <property type="component" value="Unassembled WGS sequence"/>
</dbReference>
<evidence type="ECO:0000259" key="12">
    <source>
        <dbReference type="PROSITE" id="PS50111"/>
    </source>
</evidence>
<dbReference type="SMART" id="SM00283">
    <property type="entry name" value="MA"/>
    <property type="match status" value="1"/>
</dbReference>
<dbReference type="InterPro" id="IPR003122">
    <property type="entry name" value="Tar_rcpt_lig-bd"/>
</dbReference>
<keyword evidence="4" id="KW-0145">Chemotaxis</keyword>
<dbReference type="FunFam" id="1.10.287.950:FF:000001">
    <property type="entry name" value="Methyl-accepting chemotaxis sensory transducer"/>
    <property type="match status" value="1"/>
</dbReference>